<evidence type="ECO:0000313" key="10">
    <source>
        <dbReference type="Proteomes" id="UP000435304"/>
    </source>
</evidence>
<dbReference type="NCBIfam" id="TIGR01469">
    <property type="entry name" value="cobA_cysG_Cterm"/>
    <property type="match status" value="1"/>
</dbReference>
<dbReference type="Pfam" id="PF00590">
    <property type="entry name" value="TP_methylase"/>
    <property type="match status" value="1"/>
</dbReference>
<dbReference type="InterPro" id="IPR006366">
    <property type="entry name" value="CobA/CysG_C"/>
</dbReference>
<dbReference type="Proteomes" id="UP000435304">
    <property type="component" value="Unassembled WGS sequence"/>
</dbReference>
<dbReference type="GO" id="GO:0009236">
    <property type="term" value="P:cobalamin biosynthetic process"/>
    <property type="evidence" value="ECO:0007669"/>
    <property type="project" value="InterPro"/>
</dbReference>
<feature type="domain" description="Tetrapyrrole methylase" evidence="8">
    <location>
        <begin position="146"/>
        <end position="354"/>
    </location>
</feature>
<keyword evidence="2 9" id="KW-0489">Methyltransferase</keyword>
<evidence type="ECO:0000256" key="2">
    <source>
        <dbReference type="ARBA" id="ARBA00022603"/>
    </source>
</evidence>
<dbReference type="SUPFAM" id="SSF53790">
    <property type="entry name" value="Tetrapyrrole methylase"/>
    <property type="match status" value="1"/>
</dbReference>
<dbReference type="Pfam" id="PF13241">
    <property type="entry name" value="NAD_binding_7"/>
    <property type="match status" value="1"/>
</dbReference>
<dbReference type="InterPro" id="IPR000878">
    <property type="entry name" value="4pyrrol_Mease"/>
</dbReference>
<gene>
    <name evidence="9" type="primary">cobA</name>
    <name evidence="9" type="ORF">GC722_14610</name>
</gene>
<feature type="active site" description="Proton donor" evidence="6">
    <location>
        <position position="199"/>
    </location>
</feature>
<dbReference type="InterPro" id="IPR035996">
    <property type="entry name" value="4pyrrol_Methylase_sf"/>
</dbReference>
<dbReference type="GO" id="GO:0051266">
    <property type="term" value="F:sirohydrochlorin ferrochelatase activity"/>
    <property type="evidence" value="ECO:0007669"/>
    <property type="project" value="InterPro"/>
</dbReference>
<dbReference type="GO" id="GO:0043115">
    <property type="term" value="F:precorrin-2 dehydrogenase activity"/>
    <property type="evidence" value="ECO:0007669"/>
    <property type="project" value="InterPro"/>
</dbReference>
<dbReference type="PIRSF" id="PIRSF036426">
    <property type="entry name" value="Sirohaem_synth"/>
    <property type="match status" value="1"/>
</dbReference>
<dbReference type="AlphaFoldDB" id="A0A6A9UZ75"/>
<dbReference type="InterPro" id="IPR012409">
    <property type="entry name" value="Sirohaem_synth"/>
</dbReference>
<evidence type="ECO:0000256" key="7">
    <source>
        <dbReference type="SAM" id="MobiDB-lite"/>
    </source>
</evidence>
<dbReference type="EMBL" id="WPCU01000010">
    <property type="protein sequence ID" value="MVA77244.1"/>
    <property type="molecule type" value="Genomic_DNA"/>
</dbReference>
<dbReference type="InterPro" id="IPR036291">
    <property type="entry name" value="NAD(P)-bd_dom_sf"/>
</dbReference>
<feature type="region of interest" description="Disordered" evidence="7">
    <location>
        <begin position="126"/>
        <end position="146"/>
    </location>
</feature>
<organism evidence="9 10">
    <name type="scientific">Auraticoccus cholistanensis</name>
    <dbReference type="NCBI Taxonomy" id="2656650"/>
    <lineage>
        <taxon>Bacteria</taxon>
        <taxon>Bacillati</taxon>
        <taxon>Actinomycetota</taxon>
        <taxon>Actinomycetes</taxon>
        <taxon>Propionibacteriales</taxon>
        <taxon>Propionibacteriaceae</taxon>
        <taxon>Auraticoccus</taxon>
    </lineage>
</organism>
<dbReference type="Gene3D" id="3.40.1010.10">
    <property type="entry name" value="Cobalt-precorrin-4 Transmethylase, Domain 1"/>
    <property type="match status" value="1"/>
</dbReference>
<dbReference type="CDD" id="cd11642">
    <property type="entry name" value="SUMT"/>
    <property type="match status" value="1"/>
</dbReference>
<feature type="compositionally biased region" description="Low complexity" evidence="7">
    <location>
        <begin position="126"/>
        <end position="136"/>
    </location>
</feature>
<evidence type="ECO:0000256" key="4">
    <source>
        <dbReference type="ARBA" id="ARBA00022691"/>
    </source>
</evidence>
<dbReference type="FunFam" id="3.40.1010.10:FF:000001">
    <property type="entry name" value="Siroheme synthase"/>
    <property type="match status" value="1"/>
</dbReference>
<dbReference type="InterPro" id="IPR014777">
    <property type="entry name" value="4pyrrole_Mease_sub1"/>
</dbReference>
<accession>A0A6A9UZ75</accession>
<dbReference type="InterPro" id="IPR014776">
    <property type="entry name" value="4pyrrole_Mease_sub2"/>
</dbReference>
<keyword evidence="3 9" id="KW-0808">Transferase</keyword>
<name>A0A6A9UZ75_9ACTN</name>
<dbReference type="RefSeq" id="WP_331714881.1">
    <property type="nucleotide sequence ID" value="NZ_WPCU01000010.1"/>
</dbReference>
<feature type="active site" description="Proton acceptor" evidence="6">
    <location>
        <position position="177"/>
    </location>
</feature>
<dbReference type="Gene3D" id="3.30.950.10">
    <property type="entry name" value="Methyltransferase, Cobalt-precorrin-4 Transmethylase, Domain 2"/>
    <property type="match status" value="1"/>
</dbReference>
<dbReference type="GO" id="GO:0051287">
    <property type="term" value="F:NAD binding"/>
    <property type="evidence" value="ECO:0007669"/>
    <property type="project" value="InterPro"/>
</dbReference>
<dbReference type="SUPFAM" id="SSF51735">
    <property type="entry name" value="NAD(P)-binding Rossmann-fold domains"/>
    <property type="match status" value="1"/>
</dbReference>
<keyword evidence="5" id="KW-0627">Porphyrin biosynthesis</keyword>
<keyword evidence="4" id="KW-0949">S-adenosyl-L-methionine</keyword>
<evidence type="ECO:0000256" key="5">
    <source>
        <dbReference type="ARBA" id="ARBA00023244"/>
    </source>
</evidence>
<dbReference type="GO" id="GO:0004851">
    <property type="term" value="F:uroporphyrin-III C-methyltransferase activity"/>
    <property type="evidence" value="ECO:0007669"/>
    <property type="project" value="UniProtKB-EC"/>
</dbReference>
<evidence type="ECO:0000259" key="8">
    <source>
        <dbReference type="Pfam" id="PF00590"/>
    </source>
</evidence>
<dbReference type="NCBIfam" id="NF004790">
    <property type="entry name" value="PRK06136.1"/>
    <property type="match status" value="1"/>
</dbReference>
<dbReference type="InterPro" id="IPR050161">
    <property type="entry name" value="Siro_Cobalamin_biosynth"/>
</dbReference>
<evidence type="ECO:0000256" key="6">
    <source>
        <dbReference type="PIRSR" id="PIRSR036426-1"/>
    </source>
</evidence>
<proteinExistence type="predicted"/>
<reference evidence="9 10" key="1">
    <citation type="submission" date="2019-12" db="EMBL/GenBank/DDBJ databases">
        <title>Auraticoccus cholistani sp. nov., an actinomycete isolated from soil of Cholistan desert.</title>
        <authorList>
            <person name="Cheema M.T."/>
        </authorList>
    </citation>
    <scope>NUCLEOTIDE SEQUENCE [LARGE SCALE GENOMIC DNA]</scope>
    <source>
        <strain evidence="9 10">F435</strain>
    </source>
</reference>
<comment type="caution">
    <text evidence="9">The sequence shown here is derived from an EMBL/GenBank/DDBJ whole genome shotgun (WGS) entry which is preliminary data.</text>
</comment>
<evidence type="ECO:0000256" key="3">
    <source>
        <dbReference type="ARBA" id="ARBA00022679"/>
    </source>
</evidence>
<dbReference type="PANTHER" id="PTHR45790">
    <property type="entry name" value="SIROHEME SYNTHASE-RELATED"/>
    <property type="match status" value="1"/>
</dbReference>
<dbReference type="GO" id="GO:0032259">
    <property type="term" value="P:methylation"/>
    <property type="evidence" value="ECO:0007669"/>
    <property type="project" value="UniProtKB-KW"/>
</dbReference>
<evidence type="ECO:0000256" key="1">
    <source>
        <dbReference type="ARBA" id="ARBA00012162"/>
    </source>
</evidence>
<evidence type="ECO:0000313" key="9">
    <source>
        <dbReference type="EMBL" id="MVA77244.1"/>
    </source>
</evidence>
<dbReference type="GO" id="GO:0019354">
    <property type="term" value="P:siroheme biosynthetic process"/>
    <property type="evidence" value="ECO:0007669"/>
    <property type="project" value="InterPro"/>
</dbReference>
<dbReference type="EC" id="2.1.1.107" evidence="1"/>
<sequence>MALVALELAGRAVLVAGGGPAAARAAASLLDQDADVRVLAEELCEDLAELARTGRVRWTPRPAVAADLDDCWLVVAATGGSLTDRALLAAAAERRRPALAAAGDEPGGGGAREDEAGWGLGSARLLPLEEPSTPSPARSRTGPAGRVVLVGGGPGAEDLITVRGQRWLARADVVVADRLGPTGLLDRLPARVEVVDVGKTPGRHQVSQDEINQVLLDRARAGLTVVRLKGGDPFLFGRGGEEWLACVRAGVAVEVVPGVSSALSVPALAGVPVTHRGTSTGVLVEHGHTELTGAAVRAVVTGEATLVVLMGVANLSRHVATLLAAGADPRTPAALVSDGSTPRQRSVTAPLGRLVAEVESAGLGAPAVVVVGAVVDALAPAAPAGDGSGPGENGA</sequence>
<keyword evidence="10" id="KW-1185">Reference proteome</keyword>
<protein>
    <recommendedName>
        <fullName evidence="1">uroporphyrinogen-III C-methyltransferase</fullName>
        <ecNumber evidence="1">2.1.1.107</ecNumber>
    </recommendedName>
</protein>
<dbReference type="Gene3D" id="3.40.50.720">
    <property type="entry name" value="NAD(P)-binding Rossmann-like Domain"/>
    <property type="match status" value="1"/>
</dbReference>
<dbReference type="PANTHER" id="PTHR45790:SF3">
    <property type="entry name" value="S-ADENOSYL-L-METHIONINE-DEPENDENT UROPORPHYRINOGEN III METHYLTRANSFERASE, CHLOROPLASTIC"/>
    <property type="match status" value="1"/>
</dbReference>